<keyword evidence="2" id="KW-0812">Transmembrane</keyword>
<feature type="transmembrane region" description="Helical" evidence="2">
    <location>
        <begin position="102"/>
        <end position="119"/>
    </location>
</feature>
<evidence type="ECO:0000313" key="5">
    <source>
        <dbReference type="Proteomes" id="UP000249390"/>
    </source>
</evidence>
<comment type="caution">
    <text evidence="4">The sequence shown here is derived from an EMBL/GenBank/DDBJ whole genome shotgun (WGS) entry which is preliminary data.</text>
</comment>
<evidence type="ECO:0000256" key="2">
    <source>
        <dbReference type="SAM" id="Phobius"/>
    </source>
</evidence>
<reference evidence="4 5" key="1">
    <citation type="submission" date="2018-06" db="EMBL/GenBank/DDBJ databases">
        <title>The Genome of Cuscuta australis (Dodder) Provides Insight into the Evolution of Plant Parasitism.</title>
        <authorList>
            <person name="Liu H."/>
        </authorList>
    </citation>
    <scope>NUCLEOTIDE SEQUENCE [LARGE SCALE GENOMIC DNA]</scope>
    <source>
        <strain evidence="5">cv. Yunnan</strain>
        <tissue evidence="4">Vines</tissue>
    </source>
</reference>
<dbReference type="Proteomes" id="UP000249390">
    <property type="component" value="Unassembled WGS sequence"/>
</dbReference>
<evidence type="ECO:0000313" key="4">
    <source>
        <dbReference type="EMBL" id="RAL52747.1"/>
    </source>
</evidence>
<evidence type="ECO:0000256" key="1">
    <source>
        <dbReference type="SAM" id="MobiDB-lite"/>
    </source>
</evidence>
<organism evidence="4 5">
    <name type="scientific">Cuscuta australis</name>
    <dbReference type="NCBI Taxonomy" id="267555"/>
    <lineage>
        <taxon>Eukaryota</taxon>
        <taxon>Viridiplantae</taxon>
        <taxon>Streptophyta</taxon>
        <taxon>Embryophyta</taxon>
        <taxon>Tracheophyta</taxon>
        <taxon>Spermatophyta</taxon>
        <taxon>Magnoliopsida</taxon>
        <taxon>eudicotyledons</taxon>
        <taxon>Gunneridae</taxon>
        <taxon>Pentapetalae</taxon>
        <taxon>asterids</taxon>
        <taxon>lamiids</taxon>
        <taxon>Solanales</taxon>
        <taxon>Convolvulaceae</taxon>
        <taxon>Cuscuteae</taxon>
        <taxon>Cuscuta</taxon>
        <taxon>Cuscuta subgen. Grammica</taxon>
        <taxon>Cuscuta sect. Cleistogrammica</taxon>
    </lineage>
</organism>
<accession>A0A328E473</accession>
<dbReference type="InterPro" id="IPR032816">
    <property type="entry name" value="VTT_dom"/>
</dbReference>
<feature type="transmembrane region" description="Helical" evidence="2">
    <location>
        <begin position="131"/>
        <end position="159"/>
    </location>
</feature>
<keyword evidence="2" id="KW-1133">Transmembrane helix</keyword>
<feature type="domain" description="VTT" evidence="3">
    <location>
        <begin position="119"/>
        <end position="239"/>
    </location>
</feature>
<gene>
    <name evidence="4" type="ORF">DM860_007515</name>
</gene>
<keyword evidence="2" id="KW-0472">Membrane</keyword>
<proteinExistence type="predicted"/>
<protein>
    <recommendedName>
        <fullName evidence="3">VTT domain-containing protein</fullName>
    </recommendedName>
</protein>
<feature type="transmembrane region" description="Helical" evidence="2">
    <location>
        <begin position="259"/>
        <end position="280"/>
    </location>
</feature>
<dbReference type="EMBL" id="NQVE01000030">
    <property type="protein sequence ID" value="RAL52747.1"/>
    <property type="molecule type" value="Genomic_DNA"/>
</dbReference>
<feature type="region of interest" description="Disordered" evidence="1">
    <location>
        <begin position="290"/>
        <end position="325"/>
    </location>
</feature>
<dbReference type="PANTHER" id="PTHR46431">
    <property type="entry name" value="EXPRESSED PROTEIN"/>
    <property type="match status" value="1"/>
</dbReference>
<dbReference type="PANTHER" id="PTHR46431:SF5">
    <property type="entry name" value="EXPRESSED PROTEIN"/>
    <property type="match status" value="1"/>
</dbReference>
<dbReference type="AlphaFoldDB" id="A0A328E473"/>
<sequence length="325" mass="36867">MIDSAEDLSKKHMNRKVDSNEDSEISRLVVTDDEVRTTRADIFQSPAETRKIDLVWLLKTLMWCSICVIIILIFVKWGVPFLFKKVLIPILQWEATAFGRPVLALVLVASLALFPVFLIPSGPSMWLAGMIFGYGIGFVIIMVGTSIGMVLPFLVALFFRDRIHQWLKRWPKQAAMVRLAGEGSWFHQFRVVVLFRISPFPYTLFNYAVVVTNMRFWPYFCGSIAGMIPESFVYIYSGRLIRTFADVKYGNHDLTNVEIPYNVTSLIIAIIIIVIFTAYAKRTLNNLQLSERNGDGPTPGNDNKPETEQLPNGKPIHSSLSVTIQ</sequence>
<keyword evidence="5" id="KW-1185">Reference proteome</keyword>
<name>A0A328E473_9ASTE</name>
<feature type="transmembrane region" description="Helical" evidence="2">
    <location>
        <begin position="216"/>
        <end position="236"/>
    </location>
</feature>
<evidence type="ECO:0000259" key="3">
    <source>
        <dbReference type="Pfam" id="PF09335"/>
    </source>
</evidence>
<dbReference type="Pfam" id="PF09335">
    <property type="entry name" value="VTT_dom"/>
    <property type="match status" value="1"/>
</dbReference>
<feature type="transmembrane region" description="Helical" evidence="2">
    <location>
        <begin position="60"/>
        <end position="82"/>
    </location>
</feature>